<comment type="caution">
    <text evidence="7">The sequence shown here is derived from an EMBL/GenBank/DDBJ whole genome shotgun (WGS) entry which is preliminary data.</text>
</comment>
<reference evidence="7 8" key="1">
    <citation type="submission" date="2019-07" db="EMBL/GenBank/DDBJ databases">
        <title>Whole genome shotgun sequence of Microvirga aerophila NBRC 106136.</title>
        <authorList>
            <person name="Hosoyama A."/>
            <person name="Uohara A."/>
            <person name="Ohji S."/>
            <person name="Ichikawa N."/>
        </authorList>
    </citation>
    <scope>NUCLEOTIDE SEQUENCE [LARGE SCALE GENOMIC DNA]</scope>
    <source>
        <strain evidence="7 8">NBRC 106136</strain>
    </source>
</reference>
<dbReference type="SUPFAM" id="SSF46626">
    <property type="entry name" value="Cytochrome c"/>
    <property type="match status" value="1"/>
</dbReference>
<evidence type="ECO:0000313" key="7">
    <source>
        <dbReference type="EMBL" id="GEO13723.1"/>
    </source>
</evidence>
<keyword evidence="1 4" id="KW-0349">Heme</keyword>
<evidence type="ECO:0000256" key="5">
    <source>
        <dbReference type="SAM" id="SignalP"/>
    </source>
</evidence>
<feature type="chain" id="PRO_5022040107" evidence="5">
    <location>
        <begin position="21"/>
        <end position="135"/>
    </location>
</feature>
<dbReference type="PROSITE" id="PS51007">
    <property type="entry name" value="CYTC"/>
    <property type="match status" value="1"/>
</dbReference>
<dbReference type="InterPro" id="IPR009056">
    <property type="entry name" value="Cyt_c-like_dom"/>
</dbReference>
<evidence type="ECO:0000259" key="6">
    <source>
        <dbReference type="PROSITE" id="PS51007"/>
    </source>
</evidence>
<dbReference type="GO" id="GO:0020037">
    <property type="term" value="F:heme binding"/>
    <property type="evidence" value="ECO:0007669"/>
    <property type="project" value="InterPro"/>
</dbReference>
<keyword evidence="8" id="KW-1185">Reference proteome</keyword>
<dbReference type="GO" id="GO:0009055">
    <property type="term" value="F:electron transfer activity"/>
    <property type="evidence" value="ECO:0007669"/>
    <property type="project" value="InterPro"/>
</dbReference>
<gene>
    <name evidence="7" type="ORF">MAE02_14190</name>
</gene>
<evidence type="ECO:0000313" key="8">
    <source>
        <dbReference type="Proteomes" id="UP000321085"/>
    </source>
</evidence>
<feature type="domain" description="Cytochrome c" evidence="6">
    <location>
        <begin position="37"/>
        <end position="130"/>
    </location>
</feature>
<evidence type="ECO:0000256" key="2">
    <source>
        <dbReference type="ARBA" id="ARBA00022723"/>
    </source>
</evidence>
<evidence type="ECO:0000256" key="4">
    <source>
        <dbReference type="PROSITE-ProRule" id="PRU00433"/>
    </source>
</evidence>
<dbReference type="AlphaFoldDB" id="A0A512BP43"/>
<protein>
    <submittedName>
        <fullName evidence="7">Cytochrome c</fullName>
    </submittedName>
</protein>
<keyword evidence="2 4" id="KW-0479">Metal-binding</keyword>
<dbReference type="RefSeq" id="WP_114186185.1">
    <property type="nucleotide sequence ID" value="NZ_BJYU01000015.1"/>
</dbReference>
<proteinExistence type="predicted"/>
<evidence type="ECO:0000256" key="3">
    <source>
        <dbReference type="ARBA" id="ARBA00023004"/>
    </source>
</evidence>
<dbReference type="Pfam" id="PF00034">
    <property type="entry name" value="Cytochrom_C"/>
    <property type="match status" value="1"/>
</dbReference>
<dbReference type="OrthoDB" id="9773456at2"/>
<dbReference type="InterPro" id="IPR036909">
    <property type="entry name" value="Cyt_c-like_dom_sf"/>
</dbReference>
<keyword evidence="5" id="KW-0732">Signal</keyword>
<dbReference type="Proteomes" id="UP000321085">
    <property type="component" value="Unassembled WGS sequence"/>
</dbReference>
<feature type="signal peptide" evidence="5">
    <location>
        <begin position="1"/>
        <end position="20"/>
    </location>
</feature>
<name>A0A512BP43_9HYPH</name>
<sequence>MSHVLNLARMAIALMLLPMAGCDLAPKPLNTKHVDEGDPTRGLALVAGGSYGCAACHAIPDVRFPKGNVGPPLAGMAGRSLIAGHLPNKPGVLVAFLQDPPALAPQTGMPNVGLTTEQARDIAAYLYTLEAPDGS</sequence>
<keyword evidence="3 4" id="KW-0408">Iron</keyword>
<evidence type="ECO:0000256" key="1">
    <source>
        <dbReference type="ARBA" id="ARBA00022617"/>
    </source>
</evidence>
<dbReference type="GO" id="GO:0046872">
    <property type="term" value="F:metal ion binding"/>
    <property type="evidence" value="ECO:0007669"/>
    <property type="project" value="UniProtKB-KW"/>
</dbReference>
<dbReference type="Gene3D" id="1.10.760.10">
    <property type="entry name" value="Cytochrome c-like domain"/>
    <property type="match status" value="1"/>
</dbReference>
<accession>A0A512BP43</accession>
<organism evidence="7 8">
    <name type="scientific">Microvirga aerophila</name>
    <dbReference type="NCBI Taxonomy" id="670291"/>
    <lineage>
        <taxon>Bacteria</taxon>
        <taxon>Pseudomonadati</taxon>
        <taxon>Pseudomonadota</taxon>
        <taxon>Alphaproteobacteria</taxon>
        <taxon>Hyphomicrobiales</taxon>
        <taxon>Methylobacteriaceae</taxon>
        <taxon>Microvirga</taxon>
    </lineage>
</organism>
<dbReference type="EMBL" id="BJYU01000015">
    <property type="protein sequence ID" value="GEO13723.1"/>
    <property type="molecule type" value="Genomic_DNA"/>
</dbReference>